<proteinExistence type="predicted"/>
<organism evidence="1 2">
    <name type="scientific">Microbacterium gilvum</name>
    <dbReference type="NCBI Taxonomy" id="1336204"/>
    <lineage>
        <taxon>Bacteria</taxon>
        <taxon>Bacillati</taxon>
        <taxon>Actinomycetota</taxon>
        <taxon>Actinomycetes</taxon>
        <taxon>Micrococcales</taxon>
        <taxon>Microbacteriaceae</taxon>
        <taxon>Microbacterium</taxon>
    </lineage>
</organism>
<keyword evidence="2" id="KW-1185">Reference proteome</keyword>
<gene>
    <name evidence="1" type="ORF">GCM10023351_27430</name>
</gene>
<accession>A0ABP9AIR0</accession>
<evidence type="ECO:0000313" key="1">
    <source>
        <dbReference type="EMBL" id="GAA4780900.1"/>
    </source>
</evidence>
<comment type="caution">
    <text evidence="1">The sequence shown here is derived from an EMBL/GenBank/DDBJ whole genome shotgun (WGS) entry which is preliminary data.</text>
</comment>
<dbReference type="RefSeq" id="WP_345440169.1">
    <property type="nucleotide sequence ID" value="NZ_BAABKO010000005.1"/>
</dbReference>
<protein>
    <recommendedName>
        <fullName evidence="3">Glycosyltransferase</fullName>
    </recommendedName>
</protein>
<name>A0ABP9AIR0_9MICO</name>
<sequence>MRTGLPTLLVVGPAGHGVAAYADDVARAVRARAPEVRVRHAADAIEALQAASELERVHLHVTDRLLGRVPEDAAGVIEEMARRTRLTLTVHDVPQRSDGAMMRRRVDAYSRMLDAAAGAIVNSRHELALVAEFLHTAVRPGVIPLGATRARSPRVAAPPVRDEALTVLLAGYVYPGKGHLSAIRAADRARRRLRERSAGPRRAVVRAIGAPSAGHERDLDALAAEAARLDVGWEVTGFLHDRDFASAMTGQGIPLAAHEHVSASRSMLDWVEAGRRPLVVDSRYAREMAQLRPGTMTRYRAEALDDALADAWERPESTWLPSATSLVPSLDDVAGAHLTWWRARA</sequence>
<evidence type="ECO:0000313" key="2">
    <source>
        <dbReference type="Proteomes" id="UP001501645"/>
    </source>
</evidence>
<reference evidence="2" key="1">
    <citation type="journal article" date="2019" name="Int. J. Syst. Evol. Microbiol.">
        <title>The Global Catalogue of Microorganisms (GCM) 10K type strain sequencing project: providing services to taxonomists for standard genome sequencing and annotation.</title>
        <authorList>
            <consortium name="The Broad Institute Genomics Platform"/>
            <consortium name="The Broad Institute Genome Sequencing Center for Infectious Disease"/>
            <person name="Wu L."/>
            <person name="Ma J."/>
        </authorList>
    </citation>
    <scope>NUCLEOTIDE SEQUENCE [LARGE SCALE GENOMIC DNA]</scope>
    <source>
        <strain evidence="2">JCM 18537</strain>
    </source>
</reference>
<dbReference type="Proteomes" id="UP001501645">
    <property type="component" value="Unassembled WGS sequence"/>
</dbReference>
<dbReference type="SUPFAM" id="SSF53756">
    <property type="entry name" value="UDP-Glycosyltransferase/glycogen phosphorylase"/>
    <property type="match status" value="1"/>
</dbReference>
<evidence type="ECO:0008006" key="3">
    <source>
        <dbReference type="Google" id="ProtNLM"/>
    </source>
</evidence>
<dbReference type="EMBL" id="BAABKO010000005">
    <property type="protein sequence ID" value="GAA4780900.1"/>
    <property type="molecule type" value="Genomic_DNA"/>
</dbReference>